<dbReference type="Proteomes" id="UP001160148">
    <property type="component" value="Unassembled WGS sequence"/>
</dbReference>
<proteinExistence type="predicted"/>
<gene>
    <name evidence="1" type="ORF">MEUPH1_LOCUS25319</name>
</gene>
<evidence type="ECO:0000313" key="2">
    <source>
        <dbReference type="Proteomes" id="UP001160148"/>
    </source>
</evidence>
<evidence type="ECO:0000313" key="1">
    <source>
        <dbReference type="EMBL" id="CAI6371298.1"/>
    </source>
</evidence>
<protein>
    <submittedName>
        <fullName evidence="1">Uncharacterized protein</fullName>
    </submittedName>
</protein>
<organism evidence="1 2">
    <name type="scientific">Macrosiphum euphorbiae</name>
    <name type="common">potato aphid</name>
    <dbReference type="NCBI Taxonomy" id="13131"/>
    <lineage>
        <taxon>Eukaryota</taxon>
        <taxon>Metazoa</taxon>
        <taxon>Ecdysozoa</taxon>
        <taxon>Arthropoda</taxon>
        <taxon>Hexapoda</taxon>
        <taxon>Insecta</taxon>
        <taxon>Pterygota</taxon>
        <taxon>Neoptera</taxon>
        <taxon>Paraneoptera</taxon>
        <taxon>Hemiptera</taxon>
        <taxon>Sternorrhyncha</taxon>
        <taxon>Aphidomorpha</taxon>
        <taxon>Aphidoidea</taxon>
        <taxon>Aphididae</taxon>
        <taxon>Macrosiphini</taxon>
        <taxon>Macrosiphum</taxon>
    </lineage>
</organism>
<comment type="caution">
    <text evidence="1">The sequence shown here is derived from an EMBL/GenBank/DDBJ whole genome shotgun (WGS) entry which is preliminary data.</text>
</comment>
<dbReference type="AlphaFoldDB" id="A0AAV0XU56"/>
<name>A0AAV0XU56_9HEMI</name>
<reference evidence="1 2" key="1">
    <citation type="submission" date="2023-01" db="EMBL/GenBank/DDBJ databases">
        <authorList>
            <person name="Whitehead M."/>
        </authorList>
    </citation>
    <scope>NUCLEOTIDE SEQUENCE [LARGE SCALE GENOMIC DNA]</scope>
</reference>
<dbReference type="EMBL" id="CARXXK010000893">
    <property type="protein sequence ID" value="CAI6371298.1"/>
    <property type="molecule type" value="Genomic_DNA"/>
</dbReference>
<keyword evidence="2" id="KW-1185">Reference proteome</keyword>
<sequence>MSSSDEDDVLLFWWNLRRRKMKNKKRKYWINPAFKQLVKYGANVYADELKLHPLQFKSCYRMSPDTFQQLLNLIEHSITKRDTNYREAISAGEKLLITLR</sequence>
<accession>A0AAV0XU56</accession>